<organism evidence="3 4">
    <name type="scientific">Fusarium oxysporum f. sp. cubense (strain race 4)</name>
    <name type="common">Panama disease fungus</name>
    <dbReference type="NCBI Taxonomy" id="2502994"/>
    <lineage>
        <taxon>Eukaryota</taxon>
        <taxon>Fungi</taxon>
        <taxon>Dikarya</taxon>
        <taxon>Ascomycota</taxon>
        <taxon>Pezizomycotina</taxon>
        <taxon>Sordariomycetes</taxon>
        <taxon>Hypocreomycetidae</taxon>
        <taxon>Hypocreales</taxon>
        <taxon>Nectriaceae</taxon>
        <taxon>Fusarium</taxon>
        <taxon>Fusarium oxysporum species complex</taxon>
    </lineage>
</organism>
<feature type="chain" id="PRO_5004111867" evidence="2">
    <location>
        <begin position="19"/>
        <end position="270"/>
    </location>
</feature>
<dbReference type="AlphaFoldDB" id="N1RXI3"/>
<protein>
    <submittedName>
        <fullName evidence="3">Uncharacterized protein</fullName>
    </submittedName>
</protein>
<proteinExistence type="predicted"/>
<keyword evidence="2" id="KW-0732">Signal</keyword>
<gene>
    <name evidence="3" type="ORF">FOC4_g10009801</name>
</gene>
<feature type="compositionally biased region" description="Basic and acidic residues" evidence="1">
    <location>
        <begin position="253"/>
        <end position="270"/>
    </location>
</feature>
<evidence type="ECO:0000313" key="3">
    <source>
        <dbReference type="EMBL" id="EMT71303.1"/>
    </source>
</evidence>
<accession>N1RXI3</accession>
<name>N1RXI3_FUSC4</name>
<dbReference type="OrthoDB" id="3660917at2759"/>
<feature type="region of interest" description="Disordered" evidence="1">
    <location>
        <begin position="227"/>
        <end position="270"/>
    </location>
</feature>
<feature type="compositionally biased region" description="Polar residues" evidence="1">
    <location>
        <begin position="70"/>
        <end position="100"/>
    </location>
</feature>
<feature type="compositionally biased region" description="Low complexity" evidence="1">
    <location>
        <begin position="28"/>
        <end position="48"/>
    </location>
</feature>
<feature type="signal peptide" evidence="2">
    <location>
        <begin position="1"/>
        <end position="18"/>
    </location>
</feature>
<feature type="compositionally biased region" description="Basic and acidic residues" evidence="1">
    <location>
        <begin position="227"/>
        <end position="242"/>
    </location>
</feature>
<reference evidence="4" key="1">
    <citation type="submission" date="2012-09" db="EMBL/GenBank/DDBJ databases">
        <title>Genome sequencing and comparative transcriptomics of race 1 and race 4 of banana pathogen: Fusarium oxysporum f. sp. cubense.</title>
        <authorList>
            <person name="Fang X."/>
            <person name="Huang J."/>
        </authorList>
    </citation>
    <scope>NUCLEOTIDE SEQUENCE [LARGE SCALE GENOMIC DNA]</scope>
    <source>
        <strain evidence="4">race 4</strain>
    </source>
</reference>
<reference evidence="4" key="2">
    <citation type="journal article" date="2014" name="PLoS ONE">
        <title>Genome and Transcriptome Analysis of the Fungal Pathogen Fusarium oxysporum f. sp. cubense Causing Banana Vascular Wilt Disease.</title>
        <authorList>
            <person name="Guo L."/>
            <person name="Han L."/>
            <person name="Yang L."/>
            <person name="Zeng H."/>
            <person name="Fan D."/>
            <person name="Zhu Y."/>
            <person name="Feng Y."/>
            <person name="Wang G."/>
            <person name="Peng C."/>
            <person name="Jiang X."/>
            <person name="Zhou D."/>
            <person name="Ni P."/>
            <person name="Liang C."/>
            <person name="Liu L."/>
            <person name="Wang J."/>
            <person name="Mao C."/>
            <person name="Fang X."/>
            <person name="Peng M."/>
            <person name="Huang J."/>
        </authorList>
    </citation>
    <scope>NUCLEOTIDE SEQUENCE [LARGE SCALE GENOMIC DNA]</scope>
    <source>
        <strain evidence="4">race 4</strain>
    </source>
</reference>
<dbReference type="STRING" id="1229665.N1RXI3"/>
<dbReference type="EMBL" id="KB726307">
    <property type="protein sequence ID" value="EMT71303.1"/>
    <property type="molecule type" value="Genomic_DNA"/>
</dbReference>
<sequence length="270" mass="29060">MRFAGSLILGLLAVNGLAQTVIPDQDAEPSAIAQPEPSAPAAEPSNPAQDQPSDPAGDGDAQPTDVDSVPSATNGPEPTAVQPSDEASQVSGDEQPTATASDDGEDASTAEGTATADAQWGAISKHQAELSDIWGKLEHHPSFNGVFSLGKDGILRSLGPDRDVHDAVPLSPHLIKALLDRLPFRPQNEIDFRGVDGRNTPKEKWYHPDKGLLPPPLVQTEEQRKLIESKRDETRRQLDEMKRRPRCPPQIMSDHDLGLEETSRAEDVSC</sequence>
<evidence type="ECO:0000256" key="1">
    <source>
        <dbReference type="SAM" id="MobiDB-lite"/>
    </source>
</evidence>
<dbReference type="HOGENOM" id="CLU_1030735_0_0_1"/>
<dbReference type="Proteomes" id="UP000016929">
    <property type="component" value="Unassembled WGS sequence"/>
</dbReference>
<evidence type="ECO:0000313" key="4">
    <source>
        <dbReference type="Proteomes" id="UP000016929"/>
    </source>
</evidence>
<feature type="region of interest" description="Disordered" evidence="1">
    <location>
        <begin position="25"/>
        <end position="113"/>
    </location>
</feature>
<keyword evidence="4" id="KW-1185">Reference proteome</keyword>
<evidence type="ECO:0000256" key="2">
    <source>
        <dbReference type="SAM" id="SignalP"/>
    </source>
</evidence>